<dbReference type="PRINTS" id="PR00110">
    <property type="entry name" value="ALPHAAMYLASE"/>
</dbReference>
<sequence length="534" mass="59302">MLNLSIFLTVALVIASVSQLSTGYKNPQCRPGRQVIVHLFEWRWDDIALECKRFLGPRNYCGVQVSPPNEHRIFVSTDPSDPTFRPWWERYQPVSHYLDSRSGSAAEFAAMVATCNRHGVRIYVDAVVNHMAMVGGYGRGSGGSYYNAEREDFPGVPFSPRNFNGRDVCPTDDLTIHDYRDAIQVRNCRLLGLVDLRTGTDYVQRYIAKYFNELISLGVAGFRIDAAKHMWPQDIAGILNRTHNLIESEFGPNQRPFVYQEVIDLKGNGEPIKNAEYTPIARVTEFNYGREVGRAFGGSGNLSSLIRFQPGQPDVYLVASEDALVFIDNHDNQRGHGGGSNDILTFRRRKLYEAATAFELVDSYGWPRIMSSYYWEERIENGKDVNDWIGPPSGPDGTTDQVQIGTDDQCLGRWVCEHRWPAIRRAVQVRAAIEAASPKPTTARTEVGINSIAIARTGLAFYAASTDNGLHSSSIALQTGLPAGTYCDLMTGEVASDRSRCTGQSVTVRADGLADIQLADGQFAMLIYTGSKLA</sequence>
<dbReference type="WBParaSite" id="maker-uti_cns_0007885-snap-gene-0.2-mRNA-1">
    <property type="protein sequence ID" value="maker-uti_cns_0007885-snap-gene-0.2-mRNA-1"/>
    <property type="gene ID" value="maker-uti_cns_0007885-snap-gene-0.2"/>
</dbReference>
<dbReference type="OrthoDB" id="550577at2759"/>
<dbReference type="AlphaFoldDB" id="A0A1I8HU98"/>
<dbReference type="CDD" id="cd11317">
    <property type="entry name" value="AmyAc_bac_euk_AmyA"/>
    <property type="match status" value="1"/>
</dbReference>
<evidence type="ECO:0000256" key="5">
    <source>
        <dbReference type="ARBA" id="ARBA00012595"/>
    </source>
</evidence>
<dbReference type="InterPro" id="IPR006046">
    <property type="entry name" value="Alpha_amylase"/>
</dbReference>
<dbReference type="STRING" id="282301.A0A1I8HU98"/>
<evidence type="ECO:0000256" key="2">
    <source>
        <dbReference type="ARBA" id="ARBA00001913"/>
    </source>
</evidence>
<dbReference type="Pfam" id="PF00128">
    <property type="entry name" value="Alpha-amylase"/>
    <property type="match status" value="1"/>
</dbReference>
<dbReference type="Gene3D" id="3.20.20.80">
    <property type="entry name" value="Glycosidases"/>
    <property type="match status" value="1"/>
</dbReference>
<comment type="similarity">
    <text evidence="4 12">Belongs to the glycosyl hydrolase 13 family.</text>
</comment>
<evidence type="ECO:0000256" key="4">
    <source>
        <dbReference type="ARBA" id="ARBA00008061"/>
    </source>
</evidence>
<keyword evidence="14" id="KW-1185">Reference proteome</keyword>
<evidence type="ECO:0000313" key="15">
    <source>
        <dbReference type="WBParaSite" id="maker-uti_cns_0007885-snap-gene-0.2-mRNA-1"/>
    </source>
</evidence>
<keyword evidence="10 13" id="KW-0119">Carbohydrate metabolism</keyword>
<evidence type="ECO:0000256" key="3">
    <source>
        <dbReference type="ARBA" id="ARBA00001923"/>
    </source>
</evidence>
<evidence type="ECO:0000256" key="8">
    <source>
        <dbReference type="ARBA" id="ARBA00022837"/>
    </source>
</evidence>
<comment type="cofactor">
    <cofactor evidence="3">
        <name>chloride</name>
        <dbReference type="ChEBI" id="CHEBI:17996"/>
    </cofactor>
</comment>
<dbReference type="InterPro" id="IPR013780">
    <property type="entry name" value="Glyco_hydro_b"/>
</dbReference>
<keyword evidence="7 13" id="KW-0378">Hydrolase</keyword>
<dbReference type="EC" id="3.2.1.1" evidence="5 13"/>
<comment type="catalytic activity">
    <reaction evidence="1 13">
        <text>Endohydrolysis of (1-&gt;4)-alpha-D-glucosidic linkages in polysaccharides containing three or more (1-&gt;4)-alpha-linked D-glucose units.</text>
        <dbReference type="EC" id="3.2.1.1"/>
    </reaction>
</comment>
<evidence type="ECO:0000313" key="14">
    <source>
        <dbReference type="Proteomes" id="UP000095280"/>
    </source>
</evidence>
<comment type="cofactor">
    <cofactor evidence="2">
        <name>Ca(2+)</name>
        <dbReference type="ChEBI" id="CHEBI:29108"/>
    </cofactor>
</comment>
<proteinExistence type="inferred from homology"/>
<keyword evidence="8" id="KW-0106">Calcium</keyword>
<name>A0A1I8HU98_9PLAT</name>
<keyword evidence="6" id="KW-0479">Metal-binding</keyword>
<accession>A0A1I8HU98</accession>
<evidence type="ECO:0000256" key="6">
    <source>
        <dbReference type="ARBA" id="ARBA00022723"/>
    </source>
</evidence>
<dbReference type="SUPFAM" id="SSF51445">
    <property type="entry name" value="(Trans)glycosidases"/>
    <property type="match status" value="1"/>
</dbReference>
<evidence type="ECO:0000256" key="9">
    <source>
        <dbReference type="ARBA" id="ARBA00023214"/>
    </source>
</evidence>
<dbReference type="PANTHER" id="PTHR43447">
    <property type="entry name" value="ALPHA-AMYLASE"/>
    <property type="match status" value="1"/>
</dbReference>
<evidence type="ECO:0000256" key="1">
    <source>
        <dbReference type="ARBA" id="ARBA00000548"/>
    </source>
</evidence>
<evidence type="ECO:0000256" key="12">
    <source>
        <dbReference type="RuleBase" id="RU003615"/>
    </source>
</evidence>
<dbReference type="InterPro" id="IPR017853">
    <property type="entry name" value="GH"/>
</dbReference>
<dbReference type="GO" id="GO:0004556">
    <property type="term" value="F:alpha-amylase activity"/>
    <property type="evidence" value="ECO:0007669"/>
    <property type="project" value="UniProtKB-UniRule"/>
</dbReference>
<protein>
    <recommendedName>
        <fullName evidence="5 13">Alpha-amylase</fullName>
        <ecNumber evidence="5 13">3.2.1.1</ecNumber>
    </recommendedName>
</protein>
<dbReference type="GO" id="GO:0005975">
    <property type="term" value="P:carbohydrate metabolic process"/>
    <property type="evidence" value="ECO:0007669"/>
    <property type="project" value="InterPro"/>
</dbReference>
<reference evidence="15" key="1">
    <citation type="submission" date="2016-11" db="UniProtKB">
        <authorList>
            <consortium name="WormBaseParasite"/>
        </authorList>
    </citation>
    <scope>IDENTIFICATION</scope>
</reference>
<evidence type="ECO:0000256" key="7">
    <source>
        <dbReference type="ARBA" id="ARBA00022801"/>
    </source>
</evidence>
<dbReference type="Proteomes" id="UP000095280">
    <property type="component" value="Unplaced"/>
</dbReference>
<dbReference type="SMART" id="SM00642">
    <property type="entry name" value="Aamy"/>
    <property type="match status" value="1"/>
</dbReference>
<keyword evidence="11 13" id="KW-0326">Glycosidase</keyword>
<dbReference type="InterPro" id="IPR031319">
    <property type="entry name" value="A-amylase_C"/>
</dbReference>
<dbReference type="InterPro" id="IPR006047">
    <property type="entry name" value="GH13_cat_dom"/>
</dbReference>
<evidence type="ECO:0000256" key="13">
    <source>
        <dbReference type="RuleBase" id="RU361134"/>
    </source>
</evidence>
<dbReference type="SMART" id="SM00632">
    <property type="entry name" value="Aamy_C"/>
    <property type="match status" value="1"/>
</dbReference>
<evidence type="ECO:0000256" key="11">
    <source>
        <dbReference type="ARBA" id="ARBA00023295"/>
    </source>
</evidence>
<organism evidence="14 15">
    <name type="scientific">Macrostomum lignano</name>
    <dbReference type="NCBI Taxonomy" id="282301"/>
    <lineage>
        <taxon>Eukaryota</taxon>
        <taxon>Metazoa</taxon>
        <taxon>Spiralia</taxon>
        <taxon>Lophotrochozoa</taxon>
        <taxon>Platyhelminthes</taxon>
        <taxon>Rhabditophora</taxon>
        <taxon>Macrostomorpha</taxon>
        <taxon>Macrostomida</taxon>
        <taxon>Macrostomidae</taxon>
        <taxon>Macrostomum</taxon>
    </lineage>
</organism>
<dbReference type="SUPFAM" id="SSF51011">
    <property type="entry name" value="Glycosyl hydrolase domain"/>
    <property type="match status" value="1"/>
</dbReference>
<keyword evidence="9" id="KW-0868">Chloride</keyword>
<dbReference type="Gene3D" id="2.60.40.1180">
    <property type="entry name" value="Golgi alpha-mannosidase II"/>
    <property type="match status" value="1"/>
</dbReference>
<dbReference type="GO" id="GO:0046872">
    <property type="term" value="F:metal ion binding"/>
    <property type="evidence" value="ECO:0007669"/>
    <property type="project" value="UniProtKB-KW"/>
</dbReference>
<evidence type="ECO:0000256" key="10">
    <source>
        <dbReference type="ARBA" id="ARBA00023277"/>
    </source>
</evidence>